<gene>
    <name evidence="3" type="ORF">CSSPJE1EN1_LOCUS18031</name>
</gene>
<proteinExistence type="predicted"/>
<dbReference type="NCBIfam" id="TIGR00756">
    <property type="entry name" value="PPR"/>
    <property type="match status" value="1"/>
</dbReference>
<dbReference type="Gene3D" id="1.25.40.10">
    <property type="entry name" value="Tetratricopeptide repeat domain"/>
    <property type="match status" value="1"/>
</dbReference>
<feature type="repeat" description="PPR" evidence="2">
    <location>
        <begin position="81"/>
        <end position="115"/>
    </location>
</feature>
<protein>
    <recommendedName>
        <fullName evidence="5">Pentatricopeptide repeat-containing protein</fullName>
    </recommendedName>
</protein>
<evidence type="ECO:0000313" key="4">
    <source>
        <dbReference type="Proteomes" id="UP001497444"/>
    </source>
</evidence>
<sequence>MRDPLLFTPAVPSSISSLRLFLDLPEPGAAADPTSRKCLFKEVQPAPITFVRVVNACASLAALEDSRHVHQQMIQSNFETNVFVESSLIDMYTKCGSIDDAWRVFNRMPTQDVVSWSVMILGHVKVWASTKGIGTILRNAMQRGAASACHLCGATECMCYCSCS</sequence>
<evidence type="ECO:0000256" key="1">
    <source>
        <dbReference type="ARBA" id="ARBA00022737"/>
    </source>
</evidence>
<name>A0ABP0X0B2_9BRYO</name>
<dbReference type="PANTHER" id="PTHR47926">
    <property type="entry name" value="PENTATRICOPEPTIDE REPEAT-CONTAINING PROTEIN"/>
    <property type="match status" value="1"/>
</dbReference>
<evidence type="ECO:0000313" key="3">
    <source>
        <dbReference type="EMBL" id="CAK9272553.1"/>
    </source>
</evidence>
<dbReference type="InterPro" id="IPR046960">
    <property type="entry name" value="PPR_At4g14850-like_plant"/>
</dbReference>
<dbReference type="Pfam" id="PF01535">
    <property type="entry name" value="PPR"/>
    <property type="match status" value="1"/>
</dbReference>
<dbReference type="EMBL" id="OZ020099">
    <property type="protein sequence ID" value="CAK9272553.1"/>
    <property type="molecule type" value="Genomic_DNA"/>
</dbReference>
<keyword evidence="1" id="KW-0677">Repeat</keyword>
<reference evidence="3" key="1">
    <citation type="submission" date="2024-02" db="EMBL/GenBank/DDBJ databases">
        <authorList>
            <consortium name="ELIXIR-Norway"/>
            <consortium name="Elixir Norway"/>
        </authorList>
    </citation>
    <scope>NUCLEOTIDE SEQUENCE</scope>
</reference>
<evidence type="ECO:0008006" key="5">
    <source>
        <dbReference type="Google" id="ProtNLM"/>
    </source>
</evidence>
<dbReference type="PROSITE" id="PS51375">
    <property type="entry name" value="PPR"/>
    <property type="match status" value="1"/>
</dbReference>
<accession>A0ABP0X0B2</accession>
<dbReference type="InterPro" id="IPR002885">
    <property type="entry name" value="PPR_rpt"/>
</dbReference>
<dbReference type="InterPro" id="IPR011990">
    <property type="entry name" value="TPR-like_helical_dom_sf"/>
</dbReference>
<keyword evidence="4" id="KW-1185">Reference proteome</keyword>
<evidence type="ECO:0000256" key="2">
    <source>
        <dbReference type="PROSITE-ProRule" id="PRU00708"/>
    </source>
</evidence>
<organism evidence="3 4">
    <name type="scientific">Sphagnum jensenii</name>
    <dbReference type="NCBI Taxonomy" id="128206"/>
    <lineage>
        <taxon>Eukaryota</taxon>
        <taxon>Viridiplantae</taxon>
        <taxon>Streptophyta</taxon>
        <taxon>Embryophyta</taxon>
        <taxon>Bryophyta</taxon>
        <taxon>Sphagnophytina</taxon>
        <taxon>Sphagnopsida</taxon>
        <taxon>Sphagnales</taxon>
        <taxon>Sphagnaceae</taxon>
        <taxon>Sphagnum</taxon>
    </lineage>
</organism>
<dbReference type="Proteomes" id="UP001497444">
    <property type="component" value="Chromosome 4"/>
</dbReference>